<proteinExistence type="predicted"/>
<name>A0A368G1U8_ANCCA</name>
<organism evidence="1 2">
    <name type="scientific">Ancylostoma caninum</name>
    <name type="common">Dog hookworm</name>
    <dbReference type="NCBI Taxonomy" id="29170"/>
    <lineage>
        <taxon>Eukaryota</taxon>
        <taxon>Metazoa</taxon>
        <taxon>Ecdysozoa</taxon>
        <taxon>Nematoda</taxon>
        <taxon>Chromadorea</taxon>
        <taxon>Rhabditida</taxon>
        <taxon>Rhabditina</taxon>
        <taxon>Rhabditomorpha</taxon>
        <taxon>Strongyloidea</taxon>
        <taxon>Ancylostomatidae</taxon>
        <taxon>Ancylostomatinae</taxon>
        <taxon>Ancylostoma</taxon>
    </lineage>
</organism>
<dbReference type="EMBL" id="JOJR01000401">
    <property type="protein sequence ID" value="RCN38421.1"/>
    <property type="molecule type" value="Genomic_DNA"/>
</dbReference>
<sequence>MPSITGISAPFTDASKDFARFNDEKLVDAATNTDEILRNYPCSCNTDASRTMPSASVYMAMINGQILDDTTTAVEVESMTKPQLITEWERQSDTTAKD</sequence>
<dbReference type="STRING" id="29170.A0A368G1U8"/>
<comment type="caution">
    <text evidence="1">The sequence shown here is derived from an EMBL/GenBank/DDBJ whole genome shotgun (WGS) entry which is preliminary data.</text>
</comment>
<evidence type="ECO:0000313" key="2">
    <source>
        <dbReference type="Proteomes" id="UP000252519"/>
    </source>
</evidence>
<dbReference type="OrthoDB" id="5829559at2759"/>
<keyword evidence="2" id="KW-1185">Reference proteome</keyword>
<gene>
    <name evidence="1" type="ORF">ANCCAN_15671</name>
</gene>
<reference evidence="1 2" key="1">
    <citation type="submission" date="2014-10" db="EMBL/GenBank/DDBJ databases">
        <title>Draft genome of the hookworm Ancylostoma caninum.</title>
        <authorList>
            <person name="Mitreva M."/>
        </authorList>
    </citation>
    <scope>NUCLEOTIDE SEQUENCE [LARGE SCALE GENOMIC DNA]</scope>
    <source>
        <strain evidence="1 2">Baltimore</strain>
    </source>
</reference>
<accession>A0A368G1U8</accession>
<evidence type="ECO:0000313" key="1">
    <source>
        <dbReference type="EMBL" id="RCN38421.1"/>
    </source>
</evidence>
<protein>
    <submittedName>
        <fullName evidence="1">Uncharacterized protein</fullName>
    </submittedName>
</protein>
<dbReference type="Proteomes" id="UP000252519">
    <property type="component" value="Unassembled WGS sequence"/>
</dbReference>
<dbReference type="AlphaFoldDB" id="A0A368G1U8"/>